<dbReference type="InterPro" id="IPR013783">
    <property type="entry name" value="Ig-like_fold"/>
</dbReference>
<keyword evidence="3" id="KW-0934">Plastid</keyword>
<evidence type="ECO:0000313" key="17">
    <source>
        <dbReference type="Proteomes" id="UP000886520"/>
    </source>
</evidence>
<dbReference type="InterPro" id="IPR027417">
    <property type="entry name" value="P-loop_NTPase"/>
</dbReference>
<keyword evidence="10" id="KW-0010">Activator</keyword>
<keyword evidence="11" id="KW-0804">Transcription</keyword>
<comment type="caution">
    <text evidence="16">The sequence shown here is derived from an EMBL/GenBank/DDBJ whole genome shotgun (WGS) entry which is preliminary data.</text>
</comment>
<dbReference type="FunFam" id="1.20.5.190:FF:000003">
    <property type="entry name" value="Calmodulin-binding transcription activator 2"/>
    <property type="match status" value="1"/>
</dbReference>
<feature type="compositionally biased region" description="Polar residues" evidence="14">
    <location>
        <begin position="143"/>
        <end position="159"/>
    </location>
</feature>
<proteinExistence type="inferred from homology"/>
<dbReference type="PANTHER" id="PTHR23335:SF29">
    <property type="entry name" value="CALMODULIN-BINDING TRANSCRIPTION ACTIVATOR 1"/>
    <property type="match status" value="1"/>
</dbReference>
<dbReference type="AlphaFoldDB" id="A0A9D4UYB5"/>
<dbReference type="SUPFAM" id="SSF52540">
    <property type="entry name" value="P-loop containing nucleoside triphosphate hydrolases"/>
    <property type="match status" value="1"/>
</dbReference>
<dbReference type="GO" id="GO:0005634">
    <property type="term" value="C:nucleus"/>
    <property type="evidence" value="ECO:0007669"/>
    <property type="project" value="UniProtKB-SubCell"/>
</dbReference>
<reference evidence="16" key="1">
    <citation type="submission" date="2021-01" db="EMBL/GenBank/DDBJ databases">
        <title>Adiantum capillus-veneris genome.</title>
        <authorList>
            <person name="Fang Y."/>
            <person name="Liao Q."/>
        </authorList>
    </citation>
    <scope>NUCLEOTIDE SEQUENCE</scope>
    <source>
        <strain evidence="16">H3</strain>
        <tissue evidence="16">Leaf</tissue>
    </source>
</reference>
<evidence type="ECO:0000256" key="1">
    <source>
        <dbReference type="ARBA" id="ARBA00004123"/>
    </source>
</evidence>
<dbReference type="InterPro" id="IPR002110">
    <property type="entry name" value="Ankyrin_rpt"/>
</dbReference>
<dbReference type="SUPFAM" id="SSF48403">
    <property type="entry name" value="Ankyrin repeat"/>
    <property type="match status" value="1"/>
</dbReference>
<accession>A0A9D4UYB5</accession>
<dbReference type="Gene3D" id="1.25.40.20">
    <property type="entry name" value="Ankyrin repeat-containing domain"/>
    <property type="match status" value="1"/>
</dbReference>
<dbReference type="Pfam" id="PF12796">
    <property type="entry name" value="Ank_2"/>
    <property type="match status" value="1"/>
</dbReference>
<evidence type="ECO:0000256" key="9">
    <source>
        <dbReference type="ARBA" id="ARBA00023125"/>
    </source>
</evidence>
<evidence type="ECO:0000259" key="15">
    <source>
        <dbReference type="PROSITE" id="PS51437"/>
    </source>
</evidence>
<dbReference type="PROSITE" id="PS51437">
    <property type="entry name" value="CG_1"/>
    <property type="match status" value="1"/>
</dbReference>
<dbReference type="Pfam" id="PF00612">
    <property type="entry name" value="IQ"/>
    <property type="match status" value="2"/>
</dbReference>
<evidence type="ECO:0000256" key="8">
    <source>
        <dbReference type="ARBA" id="ARBA00023043"/>
    </source>
</evidence>
<dbReference type="SMART" id="SM00015">
    <property type="entry name" value="IQ"/>
    <property type="match status" value="3"/>
</dbReference>
<feature type="region of interest" description="Disordered" evidence="14">
    <location>
        <begin position="137"/>
        <end position="208"/>
    </location>
</feature>
<evidence type="ECO:0000256" key="5">
    <source>
        <dbReference type="ARBA" id="ARBA00022837"/>
    </source>
</evidence>
<protein>
    <recommendedName>
        <fullName evidence="15">CG-1 domain-containing protein</fullName>
    </recommendedName>
</protein>
<dbReference type="InterPro" id="IPR000048">
    <property type="entry name" value="IQ_motif_EF-hand-BS"/>
</dbReference>
<keyword evidence="6" id="KW-0112">Calmodulin-binding</keyword>
<evidence type="ECO:0000256" key="10">
    <source>
        <dbReference type="ARBA" id="ARBA00023159"/>
    </source>
</evidence>
<dbReference type="Proteomes" id="UP000886520">
    <property type="component" value="Chromosome 8"/>
</dbReference>
<dbReference type="InterPro" id="IPR036770">
    <property type="entry name" value="Ankyrin_rpt-contain_sf"/>
</dbReference>
<dbReference type="GO" id="GO:0003712">
    <property type="term" value="F:transcription coregulator activity"/>
    <property type="evidence" value="ECO:0007669"/>
    <property type="project" value="TreeGrafter"/>
</dbReference>
<organism evidence="16 17">
    <name type="scientific">Adiantum capillus-veneris</name>
    <name type="common">Maidenhair fern</name>
    <dbReference type="NCBI Taxonomy" id="13818"/>
    <lineage>
        <taxon>Eukaryota</taxon>
        <taxon>Viridiplantae</taxon>
        <taxon>Streptophyta</taxon>
        <taxon>Embryophyta</taxon>
        <taxon>Tracheophyta</taxon>
        <taxon>Polypodiopsida</taxon>
        <taxon>Polypodiidae</taxon>
        <taxon>Polypodiales</taxon>
        <taxon>Pteridineae</taxon>
        <taxon>Pteridaceae</taxon>
        <taxon>Vittarioideae</taxon>
        <taxon>Adiantum</taxon>
    </lineage>
</organism>
<keyword evidence="9" id="KW-0238">DNA-binding</keyword>
<evidence type="ECO:0000256" key="11">
    <source>
        <dbReference type="ARBA" id="ARBA00023163"/>
    </source>
</evidence>
<name>A0A9D4UYB5_ADICA</name>
<dbReference type="Pfam" id="PF01833">
    <property type="entry name" value="TIG"/>
    <property type="match status" value="1"/>
</dbReference>
<dbReference type="GO" id="GO:0005516">
    <property type="term" value="F:calmodulin binding"/>
    <property type="evidence" value="ECO:0007669"/>
    <property type="project" value="UniProtKB-KW"/>
</dbReference>
<dbReference type="GO" id="GO:0003690">
    <property type="term" value="F:double-stranded DNA binding"/>
    <property type="evidence" value="ECO:0007669"/>
    <property type="project" value="TreeGrafter"/>
</dbReference>
<feature type="domain" description="CG-1" evidence="15">
    <location>
        <begin position="17"/>
        <end position="142"/>
    </location>
</feature>
<dbReference type="PANTHER" id="PTHR23335">
    <property type="entry name" value="CALMODULIN-BINDING TRANSCRIPTION ACTIVATOR CAMTA"/>
    <property type="match status" value="1"/>
</dbReference>
<feature type="compositionally biased region" description="Acidic residues" evidence="14">
    <location>
        <begin position="198"/>
        <end position="208"/>
    </location>
</feature>
<evidence type="ECO:0000256" key="6">
    <source>
        <dbReference type="ARBA" id="ARBA00022860"/>
    </source>
</evidence>
<evidence type="ECO:0000256" key="14">
    <source>
        <dbReference type="SAM" id="MobiDB-lite"/>
    </source>
</evidence>
<comment type="subcellular location">
    <subcellularLocation>
        <location evidence="1">Nucleus</location>
    </subcellularLocation>
</comment>
<keyword evidence="17" id="KW-1185">Reference proteome</keyword>
<dbReference type="Gene3D" id="1.20.5.190">
    <property type="match status" value="1"/>
</dbReference>
<keyword evidence="3" id="KW-0150">Chloroplast</keyword>
<sequence length="1139" mass="125606">MDHRRYGVLSNQPEAALCQILQEAQHRWLRPTEVCEILRNYRKFKLTPDPPHKPQSGSLFLFDRKALRYFRKDGHNWRKKKDGKTVREAHERLKAGSVEVLHCYYAHGEENENFQRRSYWMLDTNEHIVLVHYREVKEGSRSGLRSPNSYSVDGSSTFGNPRGVAGTSPQTSPLVSPRSSSPNTSSADWNGGPTYSPECDEPESSDDTDQFRLRELEAANTATNRGPVVAIGNATSVGNIGRLNSTPFPFINQNGGRYGEKSLPPSYEGTNGTAAAAYTSITGLGGAQALPLKQENGAVTPPGGFDLLEYCEVLKQVKSWGSKETTELANMRLQSHSDQYKDKAVTAGNQSTWFKDPTEMILNEMVGTTQAAGDNRLSVVGASWQTSSQGFLDTSSMPASKYQQSFPGDGLASMQVVNATPWSVVLDQLAGNGSVQGDLLDGFDNSLMNDSQRSQQVFPQTFNDNLITENNAGRFDTAGGGADIKDSPLIHTYSSVFRDFQADIPTQHEDQDAFKKFESFGRWMGQDIGGDVILPLSSDSTYWASALAEEAPGLTQQMQLDVGAISSVPHEIGFSITDFSPNNTLSSTNTKVLVSGKFGDMVEDPTQIKWGCMFGDVEVPAELVQPGVLRCNAPTHPPGKTPFCVTRGNKIACSEIKEFEFHAECKPSFAQALEVAPSSKKDMLFQIRLAKMLSNVSVLSTSKSLLLDRLNRDVSSELSSLGLFDEWEEMEDQLTESGCLGTSLKEHFVQKLLKEKLQIWLLQKILDGGKGAAVWDDNGLGVLHMGAALGYTWIITPTIAAGVNINFRDSRGWTALHWAAHCGREAMVVALMAKGAAPGAKTDPTSAFPGGQTPADLASAEQHKGIAGYLAESSLTSHLFSLTLKSKVTESLTASTEAVESPSKRSIVQDTLAAVRNATQAAARIQSEFRVESFRKKQGSYQLEEDEYGISNEEAQYIVAAQKLKRGPSIYEDELAHVAAAVRIQQNFRGWKGRRNFLLFRQNVVKIQAHFRGHQVRKQYKKIIWSVSIVEKAILRWRRKRRGLRGFESVALTVNVQGESVADDDFLKAGRKQIEAGLEKALARVQSMVRSPEAQEQYRRLLDGYQKAKVHFEGNYDTPLITEDKEQGYSEDSAMSAYQ</sequence>
<dbReference type="Gene3D" id="2.60.40.10">
    <property type="entry name" value="Immunoglobulins"/>
    <property type="match status" value="1"/>
</dbReference>
<dbReference type="SMART" id="SM01076">
    <property type="entry name" value="CG-1"/>
    <property type="match status" value="1"/>
</dbReference>
<dbReference type="EMBL" id="JABFUD020000008">
    <property type="protein sequence ID" value="KAI5076380.1"/>
    <property type="molecule type" value="Genomic_DNA"/>
</dbReference>
<comment type="similarity">
    <text evidence="2">Belongs to the CAMTA family.</text>
</comment>
<evidence type="ECO:0000256" key="13">
    <source>
        <dbReference type="PROSITE-ProRule" id="PRU00023"/>
    </source>
</evidence>
<keyword evidence="8 13" id="KW-0040">ANK repeat</keyword>
<evidence type="ECO:0000256" key="12">
    <source>
        <dbReference type="ARBA" id="ARBA00023242"/>
    </source>
</evidence>
<dbReference type="PROSITE" id="PS50096">
    <property type="entry name" value="IQ"/>
    <property type="match status" value="3"/>
</dbReference>
<dbReference type="Pfam" id="PF03859">
    <property type="entry name" value="CG-1"/>
    <property type="match status" value="1"/>
</dbReference>
<evidence type="ECO:0000313" key="16">
    <source>
        <dbReference type="EMBL" id="KAI5076380.1"/>
    </source>
</evidence>
<feature type="compositionally biased region" description="Low complexity" evidence="14">
    <location>
        <begin position="176"/>
        <end position="186"/>
    </location>
</feature>
<dbReference type="CDD" id="cd23767">
    <property type="entry name" value="IQCD"/>
    <property type="match status" value="1"/>
</dbReference>
<dbReference type="PROSITE" id="PS50088">
    <property type="entry name" value="ANK_REPEAT"/>
    <property type="match status" value="1"/>
</dbReference>
<dbReference type="InterPro" id="IPR002909">
    <property type="entry name" value="IPT_dom"/>
</dbReference>
<keyword evidence="4" id="KW-0677">Repeat</keyword>
<dbReference type="InterPro" id="IPR005559">
    <property type="entry name" value="CG-1_dom"/>
</dbReference>
<evidence type="ECO:0000256" key="4">
    <source>
        <dbReference type="ARBA" id="ARBA00022737"/>
    </source>
</evidence>
<dbReference type="GO" id="GO:0006357">
    <property type="term" value="P:regulation of transcription by RNA polymerase II"/>
    <property type="evidence" value="ECO:0007669"/>
    <property type="project" value="TreeGrafter"/>
</dbReference>
<keyword evidence="7" id="KW-0805">Transcription regulation</keyword>
<gene>
    <name evidence="16" type="ORF">GOP47_0008445</name>
</gene>
<dbReference type="OrthoDB" id="407555at2759"/>
<feature type="repeat" description="ANK" evidence="13">
    <location>
        <begin position="811"/>
        <end position="843"/>
    </location>
</feature>
<dbReference type="SMART" id="SM00248">
    <property type="entry name" value="ANK"/>
    <property type="match status" value="2"/>
</dbReference>
<evidence type="ECO:0000256" key="2">
    <source>
        <dbReference type="ARBA" id="ARBA00008267"/>
    </source>
</evidence>
<keyword evidence="12" id="KW-0539">Nucleus</keyword>
<keyword evidence="5" id="KW-0106">Calcium</keyword>
<evidence type="ECO:0000256" key="3">
    <source>
        <dbReference type="ARBA" id="ARBA00022528"/>
    </source>
</evidence>
<dbReference type="PROSITE" id="PS50297">
    <property type="entry name" value="ANK_REP_REGION"/>
    <property type="match status" value="1"/>
</dbReference>
<dbReference type="SUPFAM" id="SSF81296">
    <property type="entry name" value="E set domains"/>
    <property type="match status" value="1"/>
</dbReference>
<dbReference type="InterPro" id="IPR014756">
    <property type="entry name" value="Ig_E-set"/>
</dbReference>
<evidence type="ECO:0000256" key="7">
    <source>
        <dbReference type="ARBA" id="ARBA00023015"/>
    </source>
</evidence>